<dbReference type="EMBL" id="CP032998">
    <property type="protein sequence ID" value="QCI26264.1"/>
    <property type="molecule type" value="Genomic_DNA"/>
</dbReference>
<dbReference type="GO" id="GO:0004635">
    <property type="term" value="F:phosphoribosyl-AMP cyclohydrolase activity"/>
    <property type="evidence" value="ECO:0007669"/>
    <property type="project" value="UniProtKB-EC"/>
</dbReference>
<dbReference type="EC" id="3.5.4.19" evidence="9"/>
<reference evidence="19 20" key="1">
    <citation type="submission" date="2018-10" db="EMBL/GenBank/DDBJ databases">
        <title>Comparative functional genomics of the obligate endosymbiont Buchnera aphidicola.</title>
        <authorList>
            <person name="Chong R.A."/>
        </authorList>
    </citation>
    <scope>NUCLEOTIDE SEQUENCE [LARGE SCALE GENOMIC DNA]</scope>
    <source>
        <strain evidence="19 20">Ssp</strain>
    </source>
</reference>
<comment type="similarity">
    <text evidence="7">In the N-terminal section; belongs to the PRA-CH family.</text>
</comment>
<dbReference type="GO" id="GO:0004636">
    <property type="term" value="F:phosphoribosyl-ATP diphosphatase activity"/>
    <property type="evidence" value="ECO:0007669"/>
    <property type="project" value="UniProtKB-EC"/>
</dbReference>
<comment type="similarity">
    <text evidence="6">In the C-terminal section; belongs to the PRA-PH family.</text>
</comment>
<comment type="pathway">
    <text evidence="5">Amino-acid biosynthesis; L-histidine biosynthesis; L-histidine from 5-phospho-alpha-D-ribose 1-diphosphate: step 2/9.</text>
</comment>
<keyword evidence="20" id="KW-1185">Reference proteome</keyword>
<evidence type="ECO:0000256" key="12">
    <source>
        <dbReference type="ARBA" id="ARBA00022605"/>
    </source>
</evidence>
<keyword evidence="12" id="KW-0028">Amino-acid biosynthesis</keyword>
<dbReference type="InterPro" id="IPR008179">
    <property type="entry name" value="HisE"/>
</dbReference>
<dbReference type="Proteomes" id="UP000298636">
    <property type="component" value="Chromosome"/>
</dbReference>
<dbReference type="Pfam" id="PF01503">
    <property type="entry name" value="PRA-PH"/>
    <property type="match status" value="1"/>
</dbReference>
<dbReference type="SUPFAM" id="SSF141734">
    <property type="entry name" value="HisI-like"/>
    <property type="match status" value="1"/>
</dbReference>
<keyword evidence="15" id="KW-0067">ATP-binding</keyword>
<evidence type="ECO:0000313" key="19">
    <source>
        <dbReference type="EMBL" id="QCI26264.1"/>
    </source>
</evidence>
<evidence type="ECO:0000256" key="17">
    <source>
        <dbReference type="ARBA" id="ARBA00023268"/>
    </source>
</evidence>
<evidence type="ECO:0000256" key="16">
    <source>
        <dbReference type="ARBA" id="ARBA00023102"/>
    </source>
</evidence>
<comment type="catalytic activity">
    <reaction evidence="2">
        <text>1-(5-phospho-beta-D-ribosyl)-ATP + H2O = 1-(5-phospho-beta-D-ribosyl)-5'-AMP + diphosphate + H(+)</text>
        <dbReference type="Rhea" id="RHEA:22828"/>
        <dbReference type="ChEBI" id="CHEBI:15377"/>
        <dbReference type="ChEBI" id="CHEBI:15378"/>
        <dbReference type="ChEBI" id="CHEBI:33019"/>
        <dbReference type="ChEBI" id="CHEBI:59457"/>
        <dbReference type="ChEBI" id="CHEBI:73183"/>
        <dbReference type="EC" id="3.6.1.31"/>
    </reaction>
</comment>
<protein>
    <recommendedName>
        <fullName evidence="10">Histidine biosynthesis bifunctional protein HisIE</fullName>
        <ecNumber evidence="9">3.5.4.19</ecNumber>
        <ecNumber evidence="8">3.6.1.31</ecNumber>
    </recommendedName>
</protein>
<comment type="pathway">
    <text evidence="4">Amino-acid biosynthesis; L-histidine biosynthesis; L-histidine from 5-phospho-alpha-D-ribose 1-diphosphate: step 3/9.</text>
</comment>
<comment type="catalytic activity">
    <reaction evidence="1">
        <text>1-(5-phospho-beta-D-ribosyl)-5'-AMP + H2O = 1-(5-phospho-beta-D-ribosyl)-5-[(5-phospho-beta-D-ribosylamino)methylideneamino]imidazole-4-carboxamide</text>
        <dbReference type="Rhea" id="RHEA:20049"/>
        <dbReference type="ChEBI" id="CHEBI:15377"/>
        <dbReference type="ChEBI" id="CHEBI:58435"/>
        <dbReference type="ChEBI" id="CHEBI:59457"/>
        <dbReference type="EC" id="3.5.4.19"/>
    </reaction>
</comment>
<evidence type="ECO:0000256" key="3">
    <source>
        <dbReference type="ARBA" id="ARBA00004496"/>
    </source>
</evidence>
<evidence type="ECO:0000256" key="1">
    <source>
        <dbReference type="ARBA" id="ARBA00000024"/>
    </source>
</evidence>
<evidence type="ECO:0000256" key="13">
    <source>
        <dbReference type="ARBA" id="ARBA00022741"/>
    </source>
</evidence>
<dbReference type="SUPFAM" id="SSF101386">
    <property type="entry name" value="all-alpha NTP pyrophosphatases"/>
    <property type="match status" value="1"/>
</dbReference>
<evidence type="ECO:0000313" key="20">
    <source>
        <dbReference type="Proteomes" id="UP000298636"/>
    </source>
</evidence>
<keyword evidence="11" id="KW-0963">Cytoplasm</keyword>
<keyword evidence="13" id="KW-0547">Nucleotide-binding</keyword>
<dbReference type="EC" id="3.6.1.31" evidence="8"/>
<name>A0A4D6YK06_9GAMM</name>
<feature type="domain" description="Phosphoribosyl-AMP cyclohydrolase" evidence="18">
    <location>
        <begin position="33"/>
        <end position="105"/>
    </location>
</feature>
<dbReference type="InterPro" id="IPR038019">
    <property type="entry name" value="PRib_AMP_CycHydrolase_sf"/>
</dbReference>
<evidence type="ECO:0000256" key="2">
    <source>
        <dbReference type="ARBA" id="ARBA00001460"/>
    </source>
</evidence>
<comment type="subcellular location">
    <subcellularLocation>
        <location evidence="3">Cytoplasm</location>
    </subcellularLocation>
</comment>
<dbReference type="InterPro" id="IPR002496">
    <property type="entry name" value="PRib_AMP_CycHydrolase_dom"/>
</dbReference>
<keyword evidence="16" id="KW-0368">Histidine biosynthesis</keyword>
<dbReference type="PANTHER" id="PTHR42945">
    <property type="entry name" value="HISTIDINE BIOSYNTHESIS BIFUNCTIONAL PROTEIN"/>
    <property type="match status" value="1"/>
</dbReference>
<dbReference type="Pfam" id="PF01502">
    <property type="entry name" value="PRA-CH"/>
    <property type="match status" value="1"/>
</dbReference>
<evidence type="ECO:0000256" key="10">
    <source>
        <dbReference type="ARBA" id="ARBA00017720"/>
    </source>
</evidence>
<dbReference type="OrthoDB" id="9795769at2"/>
<evidence type="ECO:0000256" key="8">
    <source>
        <dbReference type="ARBA" id="ARBA00012414"/>
    </source>
</evidence>
<keyword evidence="14 19" id="KW-0378">Hydrolase</keyword>
<dbReference type="UniPathway" id="UPA00031">
    <property type="reaction ID" value="UER00007"/>
</dbReference>
<organism evidence="19 20">
    <name type="scientific">Buchnera aphidicola</name>
    <name type="common">Stegophylla sp.</name>
    <dbReference type="NCBI Taxonomy" id="2315800"/>
    <lineage>
        <taxon>Bacteria</taxon>
        <taxon>Pseudomonadati</taxon>
        <taxon>Pseudomonadota</taxon>
        <taxon>Gammaproteobacteria</taxon>
        <taxon>Enterobacterales</taxon>
        <taxon>Erwiniaceae</taxon>
        <taxon>Buchnera</taxon>
    </lineage>
</organism>
<evidence type="ECO:0000256" key="9">
    <source>
        <dbReference type="ARBA" id="ARBA00012721"/>
    </source>
</evidence>
<dbReference type="RefSeq" id="WP_158351597.1">
    <property type="nucleotide sequence ID" value="NZ_CP032998.1"/>
</dbReference>
<evidence type="ECO:0000256" key="4">
    <source>
        <dbReference type="ARBA" id="ARBA00005169"/>
    </source>
</evidence>
<dbReference type="PANTHER" id="PTHR42945:SF9">
    <property type="entry name" value="HISTIDINE BIOSYNTHESIS BIFUNCTIONAL PROTEIN HISIE"/>
    <property type="match status" value="1"/>
</dbReference>
<evidence type="ECO:0000256" key="6">
    <source>
        <dbReference type="ARBA" id="ARBA00007731"/>
    </source>
</evidence>
<evidence type="ECO:0000256" key="14">
    <source>
        <dbReference type="ARBA" id="ARBA00022801"/>
    </source>
</evidence>
<evidence type="ECO:0000256" key="7">
    <source>
        <dbReference type="ARBA" id="ARBA00008299"/>
    </source>
</evidence>
<gene>
    <name evidence="19" type="ORF">D9V79_00355</name>
</gene>
<evidence type="ECO:0000259" key="18">
    <source>
        <dbReference type="Pfam" id="PF01502"/>
    </source>
</evidence>
<dbReference type="NCBIfam" id="TIGR03188">
    <property type="entry name" value="histidine_hisI"/>
    <property type="match status" value="1"/>
</dbReference>
<accession>A0A4D6YK06</accession>
<proteinExistence type="inferred from homology"/>
<dbReference type="AlphaFoldDB" id="A0A4D6YK06"/>
<dbReference type="FunFam" id="3.10.20.810:FF:000001">
    <property type="entry name" value="Histidine biosynthesis bifunctional protein HisIE"/>
    <property type="match status" value="1"/>
</dbReference>
<dbReference type="GO" id="GO:0005737">
    <property type="term" value="C:cytoplasm"/>
    <property type="evidence" value="ECO:0007669"/>
    <property type="project" value="UniProtKB-SubCell"/>
</dbReference>
<dbReference type="Gene3D" id="1.10.287.1080">
    <property type="entry name" value="MazG-like"/>
    <property type="match status" value="1"/>
</dbReference>
<evidence type="ECO:0000256" key="15">
    <source>
        <dbReference type="ARBA" id="ARBA00022840"/>
    </source>
</evidence>
<dbReference type="InterPro" id="IPR021130">
    <property type="entry name" value="PRib-ATP_PPHydrolase-like"/>
</dbReference>
<evidence type="ECO:0000256" key="11">
    <source>
        <dbReference type="ARBA" id="ARBA00022490"/>
    </source>
</evidence>
<dbReference type="GO" id="GO:0005524">
    <property type="term" value="F:ATP binding"/>
    <property type="evidence" value="ECO:0007669"/>
    <property type="project" value="UniProtKB-KW"/>
</dbReference>
<keyword evidence="17" id="KW-0511">Multifunctional enzyme</keyword>
<dbReference type="Gene3D" id="3.10.20.810">
    <property type="entry name" value="Phosphoribosyl-AMP cyclohydrolase"/>
    <property type="match status" value="1"/>
</dbReference>
<evidence type="ECO:0000256" key="5">
    <source>
        <dbReference type="ARBA" id="ARBA00005204"/>
    </source>
</evidence>
<sequence>MLNNYQSLSIHWNKITGLLPCIIQNFISGEILMHGCMNKKALYLTQKNRIVTFYSRKQEQLWVKGERSGHFLHVLTINTDCDCDVLLILVNSLNMTCHLKRNSCFIGVKTYSTIFFYLDKIVRDKKYLDHNITYTTQLHKQGINKIAQKVGEEAVETLISFLNNNIKDCINESSDLVYHLLVLLHNHNLNFNCLISNLNIRRKND</sequence>
<dbReference type="CDD" id="cd11534">
    <property type="entry name" value="NTP-PPase_HisIE_like"/>
    <property type="match status" value="1"/>
</dbReference>
<dbReference type="NCBIfam" id="NF002747">
    <property type="entry name" value="PRK02759.1"/>
    <property type="match status" value="1"/>
</dbReference>
<dbReference type="GO" id="GO:0000105">
    <property type="term" value="P:L-histidine biosynthetic process"/>
    <property type="evidence" value="ECO:0007669"/>
    <property type="project" value="UniProtKB-UniPathway"/>
</dbReference>